<proteinExistence type="predicted"/>
<organism evidence="1 2">
    <name type="scientific">Mycobacterium persicum</name>
    <dbReference type="NCBI Taxonomy" id="1487726"/>
    <lineage>
        <taxon>Bacteria</taxon>
        <taxon>Bacillati</taxon>
        <taxon>Actinomycetota</taxon>
        <taxon>Actinomycetes</taxon>
        <taxon>Mycobacteriales</taxon>
        <taxon>Mycobacteriaceae</taxon>
        <taxon>Mycobacterium</taxon>
    </lineage>
</organism>
<dbReference type="EMBL" id="MWQA01000001">
    <property type="protein sequence ID" value="ORC09569.1"/>
    <property type="molecule type" value="Genomic_DNA"/>
</dbReference>
<protein>
    <submittedName>
        <fullName evidence="1">Uncharacterized protein</fullName>
    </submittedName>
</protein>
<sequence length="78" mass="8669">MRTLAVVLARVCTVLHSVFYRLKRLLRNMVGPSLLAVDSLSRSPKTGETQHCLVAVSAFRVAFIALLKADWSPNLFGR</sequence>
<evidence type="ECO:0000313" key="1">
    <source>
        <dbReference type="EMBL" id="ORC09569.1"/>
    </source>
</evidence>
<accession>A0A8E2IX58</accession>
<dbReference type="AlphaFoldDB" id="A0A8E2IX58"/>
<gene>
    <name evidence="1" type="ORF">B4U45_26195</name>
</gene>
<evidence type="ECO:0000313" key="2">
    <source>
        <dbReference type="Proteomes" id="UP000192335"/>
    </source>
</evidence>
<dbReference type="Proteomes" id="UP000192335">
    <property type="component" value="Unassembled WGS sequence"/>
</dbReference>
<comment type="caution">
    <text evidence="1">The sequence shown here is derived from an EMBL/GenBank/DDBJ whole genome shotgun (WGS) entry which is preliminary data.</text>
</comment>
<name>A0A8E2IX58_9MYCO</name>
<reference evidence="1 2" key="1">
    <citation type="submission" date="2017-02" db="EMBL/GenBank/DDBJ databases">
        <title>Mycobacterium kansasii genomes.</title>
        <authorList>
            <person name="Borowka P."/>
            <person name="Strapagiel D."/>
            <person name="Marciniak B."/>
            <person name="Lach J."/>
            <person name="Bakula Z."/>
            <person name="Van Ingen J."/>
            <person name="Safianowska A."/>
            <person name="Brzostek A."/>
            <person name="Dziadek J."/>
            <person name="Jagielski T."/>
        </authorList>
    </citation>
    <scope>NUCLEOTIDE SEQUENCE [LARGE SCALE GENOMIC DNA]</scope>
    <source>
        <strain evidence="1 2">12MK</strain>
    </source>
</reference>